<feature type="region of interest" description="Disordered" evidence="1">
    <location>
        <begin position="283"/>
        <end position="304"/>
    </location>
</feature>
<feature type="compositionally biased region" description="Basic residues" evidence="1">
    <location>
        <begin position="364"/>
        <end position="374"/>
    </location>
</feature>
<feature type="compositionally biased region" description="Polar residues" evidence="1">
    <location>
        <begin position="137"/>
        <end position="156"/>
    </location>
</feature>
<feature type="region of interest" description="Disordered" evidence="1">
    <location>
        <begin position="74"/>
        <end position="156"/>
    </location>
</feature>
<accession>A0A9Q1HCT7</accession>
<evidence type="ECO:0000256" key="2">
    <source>
        <dbReference type="SAM" id="Phobius"/>
    </source>
</evidence>
<evidence type="ECO:0000313" key="4">
    <source>
        <dbReference type="Proteomes" id="UP001152320"/>
    </source>
</evidence>
<feature type="compositionally biased region" description="Low complexity" evidence="1">
    <location>
        <begin position="112"/>
        <end position="131"/>
    </location>
</feature>
<evidence type="ECO:0000313" key="3">
    <source>
        <dbReference type="EMBL" id="KAJ8040633.1"/>
    </source>
</evidence>
<organism evidence="3 4">
    <name type="scientific">Holothuria leucospilota</name>
    <name type="common">Black long sea cucumber</name>
    <name type="synonym">Mertensiothuria leucospilota</name>
    <dbReference type="NCBI Taxonomy" id="206669"/>
    <lineage>
        <taxon>Eukaryota</taxon>
        <taxon>Metazoa</taxon>
        <taxon>Echinodermata</taxon>
        <taxon>Eleutherozoa</taxon>
        <taxon>Echinozoa</taxon>
        <taxon>Holothuroidea</taxon>
        <taxon>Aspidochirotacea</taxon>
        <taxon>Aspidochirotida</taxon>
        <taxon>Holothuriidae</taxon>
        <taxon>Holothuria</taxon>
    </lineage>
</organism>
<dbReference type="EMBL" id="JAIZAY010000006">
    <property type="protein sequence ID" value="KAJ8040633.1"/>
    <property type="molecule type" value="Genomic_DNA"/>
</dbReference>
<feature type="compositionally biased region" description="Polar residues" evidence="1">
    <location>
        <begin position="283"/>
        <end position="297"/>
    </location>
</feature>
<evidence type="ECO:0000256" key="1">
    <source>
        <dbReference type="SAM" id="MobiDB-lite"/>
    </source>
</evidence>
<keyword evidence="4" id="KW-1185">Reference proteome</keyword>
<comment type="caution">
    <text evidence="3">The sequence shown here is derived from an EMBL/GenBank/DDBJ whole genome shotgun (WGS) entry which is preliminary data.</text>
</comment>
<feature type="region of interest" description="Disordered" evidence="1">
    <location>
        <begin position="335"/>
        <end position="401"/>
    </location>
</feature>
<dbReference type="AlphaFoldDB" id="A0A9Q1HCT7"/>
<sequence>MGDDVVQIRSKDDEDINQFCLAENKTVTVNCSDISALLTIPELPVLPEINDACELTTEVITTELSTFMFTTEETGKVSVSSSQRTSTGAADLTANTLITDSVPPKDKPPPSTTVDGSSLTGTVTSSQQSTSNLDLLPSTTTVTPRNDFIATTPSSRLSGTGEGLSISLDGPYTSPTEPVQLEFITDVITEVETDLINLATPLPTEMFSEQERGLSNGPFREKETSTIAGVTFGPTTDKIENANAALIIGFSSLGVLFLIVAAVILFYKFYYKPKKSRRFHINPSLTITPTSGGSPQEVNGPKRYHDPDKRFLELHPANSIQAWDGKNETKEPYVKANDVDGKSPSALPPVATITQGGESDITKPKNKKKKRKRKTPEAHDLPNAESPVIGNKTGEPTEVIT</sequence>
<keyword evidence="2" id="KW-0812">Transmembrane</keyword>
<dbReference type="Proteomes" id="UP001152320">
    <property type="component" value="Chromosome 6"/>
</dbReference>
<reference evidence="3" key="1">
    <citation type="submission" date="2021-10" db="EMBL/GenBank/DDBJ databases">
        <title>Tropical sea cucumber genome reveals ecological adaptation and Cuvierian tubules defense mechanism.</title>
        <authorList>
            <person name="Chen T."/>
        </authorList>
    </citation>
    <scope>NUCLEOTIDE SEQUENCE</scope>
    <source>
        <strain evidence="3">Nanhai2018</strain>
        <tissue evidence="3">Muscle</tissue>
    </source>
</reference>
<gene>
    <name evidence="3" type="ORF">HOLleu_14980</name>
</gene>
<feature type="transmembrane region" description="Helical" evidence="2">
    <location>
        <begin position="244"/>
        <end position="270"/>
    </location>
</feature>
<name>A0A9Q1HCT7_HOLLE</name>
<feature type="compositionally biased region" description="Polar residues" evidence="1">
    <location>
        <begin position="74"/>
        <end position="98"/>
    </location>
</feature>
<keyword evidence="2" id="KW-1133">Transmembrane helix</keyword>
<proteinExistence type="predicted"/>
<keyword evidence="2" id="KW-0472">Membrane</keyword>
<protein>
    <submittedName>
        <fullName evidence="3">Uncharacterized protein</fullName>
    </submittedName>
</protein>